<keyword evidence="3" id="KW-1185">Reference proteome</keyword>
<dbReference type="GeneID" id="67018324"/>
<reference evidence="2" key="1">
    <citation type="submission" date="2021-05" db="EMBL/GenBank/DDBJ databases">
        <authorList>
            <person name="Stam R."/>
        </authorList>
    </citation>
    <scope>NUCLEOTIDE SEQUENCE</scope>
    <source>
        <strain evidence="2">CS162</strain>
    </source>
</reference>
<dbReference type="EMBL" id="CAJRGZ010000019">
    <property type="protein sequence ID" value="CAG5163396.1"/>
    <property type="molecule type" value="Genomic_DNA"/>
</dbReference>
<evidence type="ECO:0000256" key="1">
    <source>
        <dbReference type="SAM" id="SignalP"/>
    </source>
</evidence>
<evidence type="ECO:0000313" key="3">
    <source>
        <dbReference type="Proteomes" id="UP000676310"/>
    </source>
</evidence>
<protein>
    <recommendedName>
        <fullName evidence="4">Glycoside hydrolase family 71 protein</fullName>
    </recommendedName>
</protein>
<feature type="signal peptide" evidence="1">
    <location>
        <begin position="1"/>
        <end position="17"/>
    </location>
</feature>
<dbReference type="RefSeq" id="XP_043169992.1">
    <property type="nucleotide sequence ID" value="XM_043314057.1"/>
</dbReference>
<dbReference type="Proteomes" id="UP000676310">
    <property type="component" value="Unassembled WGS sequence"/>
</dbReference>
<gene>
    <name evidence="2" type="ORF">ALTATR162_LOCUS6435</name>
</gene>
<dbReference type="Pfam" id="PF03659">
    <property type="entry name" value="Glyco_hydro_71"/>
    <property type="match status" value="1"/>
</dbReference>
<dbReference type="OrthoDB" id="3257981at2759"/>
<organism evidence="2 3">
    <name type="scientific">Alternaria atra</name>
    <dbReference type="NCBI Taxonomy" id="119953"/>
    <lineage>
        <taxon>Eukaryota</taxon>
        <taxon>Fungi</taxon>
        <taxon>Dikarya</taxon>
        <taxon>Ascomycota</taxon>
        <taxon>Pezizomycotina</taxon>
        <taxon>Dothideomycetes</taxon>
        <taxon>Pleosporomycetidae</taxon>
        <taxon>Pleosporales</taxon>
        <taxon>Pleosporineae</taxon>
        <taxon>Pleosporaceae</taxon>
        <taxon>Alternaria</taxon>
        <taxon>Alternaria sect. Ulocladioides</taxon>
    </lineage>
</organism>
<dbReference type="InterPro" id="IPR005197">
    <property type="entry name" value="Glyco_hydro_71"/>
</dbReference>
<dbReference type="Gene3D" id="3.20.20.80">
    <property type="entry name" value="Glycosidases"/>
    <property type="match status" value="1"/>
</dbReference>
<accession>A0A8J2N2K5</accession>
<keyword evidence="1" id="KW-0732">Signal</keyword>
<evidence type="ECO:0000313" key="2">
    <source>
        <dbReference type="EMBL" id="CAG5163396.1"/>
    </source>
</evidence>
<dbReference type="GO" id="GO:0051118">
    <property type="term" value="F:glucan endo-1,3-alpha-glucosidase activity"/>
    <property type="evidence" value="ECO:0007669"/>
    <property type="project" value="InterPro"/>
</dbReference>
<dbReference type="AlphaFoldDB" id="A0A8J2N2K5"/>
<dbReference type="CDD" id="cd11577">
    <property type="entry name" value="GH71"/>
    <property type="match status" value="1"/>
</dbReference>
<sequence length="448" mass="50012">MRFVSTIAAGLMAGAAAGRATPRSVVDRPIVAHYMVGGLQKGDVRQDILDAKSIGLDGFALNFDQFEWWSTDTVTYMFDNADEIGDFNLFFSFDHGHGVLKSPMDYADYFQSYHNRTCYLKMRDPSDNIEKPLLSTFGGEDFTDDDWNEFKGVVGDVLVVPGFYQIYNPSTNFFDSHAALDGVFNWNSWPETKDGKVAVSAATDRTFQTAANKADKLFMMGISPVQYKHLDNDNNWYRRGEENLENRFGQILDLQPDMVQLQTWNDGGEGHYMGRLHSDPLDDRTKLLTKDYDHTGYWQILQPFISAWKNGDRTTANMHPTNGKAVQGTFWHHTLTVGGTCYDDDDVIKSPDIETAAEDAVSGVVLVPEGKTNLVAVVNVGTKELNKTNLRPGFNKFKFTGLEKLIPGKVQLEVWDGSTMVGGGYGSIEVTDSKPLCNYQFEVVGVPS</sequence>
<evidence type="ECO:0008006" key="4">
    <source>
        <dbReference type="Google" id="ProtNLM"/>
    </source>
</evidence>
<comment type="caution">
    <text evidence="2">The sequence shown here is derived from an EMBL/GenBank/DDBJ whole genome shotgun (WGS) entry which is preliminary data.</text>
</comment>
<feature type="chain" id="PRO_5035314562" description="Glycoside hydrolase family 71 protein" evidence="1">
    <location>
        <begin position="18"/>
        <end position="448"/>
    </location>
</feature>
<proteinExistence type="predicted"/>
<name>A0A8J2N2K5_9PLEO</name>